<evidence type="ECO:0000313" key="2">
    <source>
        <dbReference type="Proteomes" id="UP000035489"/>
    </source>
</evidence>
<sequence>MAAAFGRILRLTAGSALKDLAGLGRGVSCTKLTSVSISAFSLCKIANGFLIVRQGQRLITKLFGIP</sequence>
<comment type="caution">
    <text evidence="1">The sequence shown here is derived from an EMBL/GenBank/DDBJ whole genome shotgun (WGS) entry which is preliminary data.</text>
</comment>
<dbReference type="Proteomes" id="UP000035489">
    <property type="component" value="Unassembled WGS sequence"/>
</dbReference>
<evidence type="ECO:0000313" key="1">
    <source>
        <dbReference type="EMBL" id="KLK89851.1"/>
    </source>
</evidence>
<reference evidence="1 2" key="1">
    <citation type="submission" date="2015-05" db="EMBL/GenBank/DDBJ databases">
        <title>Draft genome sequence of Microvirga vignae strain BR3299, a novel nitrogen fixing bacteria isolated from Brazil semi-aired region.</title>
        <authorList>
            <person name="Zilli J.E."/>
            <person name="Passos S.R."/>
            <person name="Leite J."/>
            <person name="Baldani J.I."/>
            <person name="Xavier G.R."/>
            <person name="Rumjaneck N.G."/>
            <person name="Simoes-Araujo J.L."/>
        </authorList>
    </citation>
    <scope>NUCLEOTIDE SEQUENCE [LARGE SCALE GENOMIC DNA]</scope>
    <source>
        <strain evidence="1 2">BR3299</strain>
    </source>
</reference>
<dbReference type="EMBL" id="LCYG01000115">
    <property type="protein sequence ID" value="KLK89851.1"/>
    <property type="molecule type" value="Genomic_DNA"/>
</dbReference>
<organism evidence="1 2">
    <name type="scientific">Microvirga vignae</name>
    <dbReference type="NCBI Taxonomy" id="1225564"/>
    <lineage>
        <taxon>Bacteria</taxon>
        <taxon>Pseudomonadati</taxon>
        <taxon>Pseudomonadota</taxon>
        <taxon>Alphaproteobacteria</taxon>
        <taxon>Hyphomicrobiales</taxon>
        <taxon>Methylobacteriaceae</taxon>
        <taxon>Microvirga</taxon>
    </lineage>
</organism>
<keyword evidence="2" id="KW-1185">Reference proteome</keyword>
<dbReference type="PATRIC" id="fig|1225564.3.peg.454"/>
<name>A0A0H1R4Z4_9HYPH</name>
<proteinExistence type="predicted"/>
<accession>A0A0H1R4Z4</accession>
<protein>
    <submittedName>
        <fullName evidence="1">Uncharacterized protein</fullName>
    </submittedName>
</protein>
<dbReference type="AlphaFoldDB" id="A0A0H1R4Z4"/>
<gene>
    <name evidence="1" type="ORF">AA309_28970</name>
</gene>